<dbReference type="SUPFAM" id="SSF52980">
    <property type="entry name" value="Restriction endonuclease-like"/>
    <property type="match status" value="1"/>
</dbReference>
<dbReference type="InterPro" id="IPR012296">
    <property type="entry name" value="Nuclease_put_TT1808"/>
</dbReference>
<dbReference type="EMBL" id="JAACAK010000129">
    <property type="protein sequence ID" value="NIR76413.1"/>
    <property type="molecule type" value="Genomic_DNA"/>
</dbReference>
<dbReference type="Proteomes" id="UP000702544">
    <property type="component" value="Unassembled WGS sequence"/>
</dbReference>
<dbReference type="InterPro" id="IPR011335">
    <property type="entry name" value="Restrct_endonuc-II-like"/>
</dbReference>
<evidence type="ECO:0000313" key="4">
    <source>
        <dbReference type="Proteomes" id="UP000702544"/>
    </source>
</evidence>
<feature type="region of interest" description="Disordered" evidence="1">
    <location>
        <begin position="115"/>
        <end position="138"/>
    </location>
</feature>
<proteinExistence type="predicted"/>
<accession>A0AAE5CCT5</accession>
<feature type="compositionally biased region" description="Low complexity" evidence="1">
    <location>
        <begin position="115"/>
        <end position="128"/>
    </location>
</feature>
<comment type="caution">
    <text evidence="3">The sequence shown here is derived from an EMBL/GenBank/DDBJ whole genome shotgun (WGS) entry which is preliminary data.</text>
</comment>
<evidence type="ECO:0000259" key="2">
    <source>
        <dbReference type="Pfam" id="PF05685"/>
    </source>
</evidence>
<protein>
    <recommendedName>
        <fullName evidence="2">Putative restriction endonuclease domain-containing protein</fullName>
    </recommendedName>
</protein>
<sequence>MLNDMTAGQRLMTADELTDVSIPGKVVELIRGHLVVREPPGTLHGVVAANLTVELGSFVREQDLGVVSAQDTGFKIARDPDTVRGPGRALAWRPLPGAGPAAGGGGVVPGRLAAPGGPRAAGATVRGDGQAGRGGGRLSAVHRGVEGRRPAVTGTC</sequence>
<dbReference type="AlphaFoldDB" id="A0AAE5CCT5"/>
<name>A0AAE5CCT5_9BACT</name>
<reference evidence="3 4" key="1">
    <citation type="submission" date="2020-01" db="EMBL/GenBank/DDBJ databases">
        <title>Genomes assembled from Gulf of Kutch pelagic sediment metagenomes.</title>
        <authorList>
            <person name="Chandrashekar M."/>
            <person name="Mahajan M.S."/>
            <person name="Dave K.J."/>
            <person name="Vatsa P."/>
            <person name="Nathani N.M."/>
        </authorList>
    </citation>
    <scope>NUCLEOTIDE SEQUENCE [LARGE SCALE GENOMIC DNA]</scope>
    <source>
        <strain evidence="3">KS3-K002</strain>
    </source>
</reference>
<feature type="domain" description="Putative restriction endonuclease" evidence="2">
    <location>
        <begin position="24"/>
        <end position="81"/>
    </location>
</feature>
<dbReference type="Pfam" id="PF05685">
    <property type="entry name" value="Uma2"/>
    <property type="match status" value="1"/>
</dbReference>
<evidence type="ECO:0000256" key="1">
    <source>
        <dbReference type="SAM" id="MobiDB-lite"/>
    </source>
</evidence>
<evidence type="ECO:0000313" key="3">
    <source>
        <dbReference type="EMBL" id="NIR76413.1"/>
    </source>
</evidence>
<dbReference type="Gene3D" id="3.90.1570.10">
    <property type="entry name" value="tt1808, chain A"/>
    <property type="match status" value="1"/>
</dbReference>
<organism evidence="3 4">
    <name type="scientific">Candidatus Kutchimonas denitrificans</name>
    <dbReference type="NCBI Taxonomy" id="3056748"/>
    <lineage>
        <taxon>Bacteria</taxon>
        <taxon>Pseudomonadati</taxon>
        <taxon>Gemmatimonadota</taxon>
        <taxon>Gemmatimonadia</taxon>
        <taxon>Candidatus Palauibacterales</taxon>
        <taxon>Candidatus Palauibacteraceae</taxon>
        <taxon>Candidatus Kutchimonas</taxon>
    </lineage>
</organism>
<gene>
    <name evidence="3" type="ORF">GWO12_15090</name>
</gene>
<dbReference type="CDD" id="cd06260">
    <property type="entry name" value="DUF820-like"/>
    <property type="match status" value="1"/>
</dbReference>
<dbReference type="InterPro" id="IPR008538">
    <property type="entry name" value="Uma2"/>
</dbReference>